<keyword evidence="2" id="KW-1185">Reference proteome</keyword>
<dbReference type="GO" id="GO:0016787">
    <property type="term" value="F:hydrolase activity"/>
    <property type="evidence" value="ECO:0007669"/>
    <property type="project" value="UniProtKB-KW"/>
</dbReference>
<dbReference type="RefSeq" id="WP_301142828.1">
    <property type="nucleotide sequence ID" value="NZ_JAUHQA010000001.1"/>
</dbReference>
<dbReference type="EC" id="3.5.-.-" evidence="1"/>
<evidence type="ECO:0000313" key="2">
    <source>
        <dbReference type="Proteomes" id="UP001172708"/>
    </source>
</evidence>
<dbReference type="CDD" id="cd00448">
    <property type="entry name" value="YjgF_YER057c_UK114_family"/>
    <property type="match status" value="1"/>
</dbReference>
<proteinExistence type="predicted"/>
<dbReference type="PANTHER" id="PTHR43857:SF1">
    <property type="entry name" value="YJGH FAMILY PROTEIN"/>
    <property type="match status" value="1"/>
</dbReference>
<dbReference type="SUPFAM" id="SSF55298">
    <property type="entry name" value="YjgF-like"/>
    <property type="match status" value="1"/>
</dbReference>
<dbReference type="InterPro" id="IPR006175">
    <property type="entry name" value="YjgF/YER057c/UK114"/>
</dbReference>
<dbReference type="Gene3D" id="3.30.1330.40">
    <property type="entry name" value="RutC-like"/>
    <property type="match status" value="1"/>
</dbReference>
<reference evidence="1" key="1">
    <citation type="submission" date="2023-06" db="EMBL/GenBank/DDBJ databases">
        <title>Egi l300058.</title>
        <authorList>
            <person name="Gao L."/>
            <person name="Fang B.-Z."/>
            <person name="Li W.-J."/>
        </authorList>
    </citation>
    <scope>NUCLEOTIDE SEQUENCE</scope>
    <source>
        <strain evidence="1">EGI L300058</strain>
    </source>
</reference>
<sequence length="127" mass="13171">MAVTHLNPESMHRSPAFSQGAVATGSRTVYVGGQNGADADSVITGDLVTQTEVALRNVLTVLAEAGASQDDVVKLTIYLHADTDVQEAFAASQEVWGSHAVPITVVIVAGFGRPEALVEIDAIAVVD</sequence>
<organism evidence="1 2">
    <name type="scientific">Demequina muriae</name>
    <dbReference type="NCBI Taxonomy" id="3051664"/>
    <lineage>
        <taxon>Bacteria</taxon>
        <taxon>Bacillati</taxon>
        <taxon>Actinomycetota</taxon>
        <taxon>Actinomycetes</taxon>
        <taxon>Micrococcales</taxon>
        <taxon>Demequinaceae</taxon>
        <taxon>Demequina</taxon>
    </lineage>
</organism>
<name>A0ABT8GIL8_9MICO</name>
<accession>A0ABT8GIL8</accession>
<gene>
    <name evidence="1" type="ORF">QQX02_10020</name>
</gene>
<dbReference type="Pfam" id="PF01042">
    <property type="entry name" value="Ribonuc_L-PSP"/>
    <property type="match status" value="1"/>
</dbReference>
<dbReference type="PANTHER" id="PTHR43857">
    <property type="entry name" value="BLR7761 PROTEIN"/>
    <property type="match status" value="1"/>
</dbReference>
<dbReference type="EMBL" id="JAUHQA010000001">
    <property type="protein sequence ID" value="MDN4481260.1"/>
    <property type="molecule type" value="Genomic_DNA"/>
</dbReference>
<keyword evidence="1" id="KW-0378">Hydrolase</keyword>
<protein>
    <submittedName>
        <fullName evidence="1">RidA family protein</fullName>
        <ecNumber evidence="1">3.5.-.-</ecNumber>
    </submittedName>
</protein>
<dbReference type="InterPro" id="IPR035959">
    <property type="entry name" value="RutC-like_sf"/>
</dbReference>
<comment type="caution">
    <text evidence="1">The sequence shown here is derived from an EMBL/GenBank/DDBJ whole genome shotgun (WGS) entry which is preliminary data.</text>
</comment>
<dbReference type="Proteomes" id="UP001172708">
    <property type="component" value="Unassembled WGS sequence"/>
</dbReference>
<evidence type="ECO:0000313" key="1">
    <source>
        <dbReference type="EMBL" id="MDN4481260.1"/>
    </source>
</evidence>